<reference evidence="7 8" key="1">
    <citation type="submission" date="2021-06" db="EMBL/GenBank/DDBJ databases">
        <authorList>
            <person name="Sun Q."/>
            <person name="Li D."/>
        </authorList>
    </citation>
    <scope>NUCLEOTIDE SEQUENCE [LARGE SCALE GENOMIC DNA]</scope>
    <source>
        <strain evidence="7 8">MSJ-2</strain>
    </source>
</reference>
<sequence length="175" mass="18697">MPFSVKGGIPGERVVFEKEPNLDVIIWLHVKNGTHIKITPVTQDSSATINGINVGKNSVMRKGVKGVASRPLLQGQYIDGVTDTIKKILADETVPDYVAPAVAPGADKPLNWLTLLLLCIFVGGAGIHRFYAGKIGTGILYLFTGGLFGIGWLIDLVKIATGKFTDKNGNVVQKA</sequence>
<evidence type="ECO:0000256" key="3">
    <source>
        <dbReference type="ARBA" id="ARBA00022989"/>
    </source>
</evidence>
<accession>A0ABS6F809</accession>
<feature type="transmembrane region" description="Helical" evidence="5">
    <location>
        <begin position="112"/>
        <end position="132"/>
    </location>
</feature>
<evidence type="ECO:0000313" key="7">
    <source>
        <dbReference type="EMBL" id="MBU5626415.1"/>
    </source>
</evidence>
<dbReference type="InterPro" id="IPR050932">
    <property type="entry name" value="TM2D1-3-like"/>
</dbReference>
<dbReference type="PANTHER" id="PTHR21016:SF25">
    <property type="entry name" value="TM2 DOMAIN-CONTAINING PROTEIN DDB_G0277895-RELATED"/>
    <property type="match status" value="1"/>
</dbReference>
<comment type="caution">
    <text evidence="7">The sequence shown here is derived from an EMBL/GenBank/DDBJ whole genome shotgun (WGS) entry which is preliminary data.</text>
</comment>
<evidence type="ECO:0000256" key="4">
    <source>
        <dbReference type="ARBA" id="ARBA00023136"/>
    </source>
</evidence>
<proteinExistence type="predicted"/>
<name>A0ABS6F809_9FIRM</name>
<protein>
    <submittedName>
        <fullName evidence="7">TM2 domain-containing protein</fullName>
    </submittedName>
</protein>
<evidence type="ECO:0000256" key="5">
    <source>
        <dbReference type="SAM" id="Phobius"/>
    </source>
</evidence>
<dbReference type="PANTHER" id="PTHR21016">
    <property type="entry name" value="BETA-AMYLOID BINDING PROTEIN-RELATED"/>
    <property type="match status" value="1"/>
</dbReference>
<evidence type="ECO:0000256" key="1">
    <source>
        <dbReference type="ARBA" id="ARBA00004141"/>
    </source>
</evidence>
<organism evidence="7 8">
    <name type="scientific">Dysosmobacter acutus</name>
    <dbReference type="NCBI Taxonomy" id="2841504"/>
    <lineage>
        <taxon>Bacteria</taxon>
        <taxon>Bacillati</taxon>
        <taxon>Bacillota</taxon>
        <taxon>Clostridia</taxon>
        <taxon>Eubacteriales</taxon>
        <taxon>Oscillospiraceae</taxon>
        <taxon>Dysosmobacter</taxon>
    </lineage>
</organism>
<gene>
    <name evidence="7" type="ORF">KQI82_05695</name>
</gene>
<feature type="domain" description="TM2" evidence="6">
    <location>
        <begin position="111"/>
        <end position="157"/>
    </location>
</feature>
<evidence type="ECO:0000313" key="8">
    <source>
        <dbReference type="Proteomes" id="UP000787672"/>
    </source>
</evidence>
<dbReference type="Pfam" id="PF05154">
    <property type="entry name" value="TM2"/>
    <property type="match status" value="1"/>
</dbReference>
<keyword evidence="8" id="KW-1185">Reference proteome</keyword>
<feature type="transmembrane region" description="Helical" evidence="5">
    <location>
        <begin position="138"/>
        <end position="157"/>
    </location>
</feature>
<keyword evidence="3 5" id="KW-1133">Transmembrane helix</keyword>
<evidence type="ECO:0000259" key="6">
    <source>
        <dbReference type="Pfam" id="PF05154"/>
    </source>
</evidence>
<keyword evidence="2 5" id="KW-0812">Transmembrane</keyword>
<dbReference type="Proteomes" id="UP000787672">
    <property type="component" value="Unassembled WGS sequence"/>
</dbReference>
<evidence type="ECO:0000256" key="2">
    <source>
        <dbReference type="ARBA" id="ARBA00022692"/>
    </source>
</evidence>
<dbReference type="InterPro" id="IPR007829">
    <property type="entry name" value="TM2"/>
</dbReference>
<comment type="subcellular location">
    <subcellularLocation>
        <location evidence="1">Membrane</location>
        <topology evidence="1">Multi-pass membrane protein</topology>
    </subcellularLocation>
</comment>
<dbReference type="EMBL" id="JAHLQN010000001">
    <property type="protein sequence ID" value="MBU5626415.1"/>
    <property type="molecule type" value="Genomic_DNA"/>
</dbReference>
<keyword evidence="4 5" id="KW-0472">Membrane</keyword>